<name>A0A977L024_9CYAN</name>
<accession>A0A977L024</accession>
<protein>
    <submittedName>
        <fullName evidence="1">CopG family transcriptional regulator</fullName>
    </submittedName>
</protein>
<sequence length="38" mass="4685">MEILRQYCEQEGRTQSDVLREYIRSLKRKLNKRIESSQ</sequence>
<dbReference type="AlphaFoldDB" id="A0A977L024"/>
<proteinExistence type="predicted"/>
<dbReference type="EMBL" id="CP073041">
    <property type="protein sequence ID" value="UXE63018.1"/>
    <property type="molecule type" value="Genomic_DNA"/>
</dbReference>
<gene>
    <name evidence="1" type="ORF">KA717_10260</name>
</gene>
<organism evidence="1">
    <name type="scientific">Woronichinia naegeliana WA131</name>
    <dbReference type="NCBI Taxonomy" id="2824559"/>
    <lineage>
        <taxon>Bacteria</taxon>
        <taxon>Bacillati</taxon>
        <taxon>Cyanobacteriota</taxon>
        <taxon>Cyanophyceae</taxon>
        <taxon>Synechococcales</taxon>
        <taxon>Coelosphaeriaceae</taxon>
        <taxon>Woronichinia</taxon>
    </lineage>
</organism>
<reference evidence="1" key="1">
    <citation type="submission" date="2021-04" db="EMBL/GenBank/DDBJ databases">
        <title>Genome sequence of Woronichinia naegeliana from Washington state freshwater lake bloom.</title>
        <authorList>
            <person name="Dreher T.W."/>
        </authorList>
    </citation>
    <scope>NUCLEOTIDE SEQUENCE</scope>
    <source>
        <strain evidence="1">WA131</strain>
    </source>
</reference>
<evidence type="ECO:0000313" key="1">
    <source>
        <dbReference type="EMBL" id="UXE63018.1"/>
    </source>
</evidence>
<dbReference type="KEGG" id="wna:KA717_10260"/>
<dbReference type="Proteomes" id="UP001065613">
    <property type="component" value="Chromosome"/>
</dbReference>